<dbReference type="AlphaFoldDB" id="A0A0J6J5K7"/>
<evidence type="ECO:0000256" key="5">
    <source>
        <dbReference type="HAMAP-Rule" id="MF_00167"/>
    </source>
</evidence>
<dbReference type="GO" id="GO:0005829">
    <property type="term" value="C:cytosol"/>
    <property type="evidence" value="ECO:0007669"/>
    <property type="project" value="TreeGrafter"/>
</dbReference>
<dbReference type="Pfam" id="PF02599">
    <property type="entry name" value="CsrA"/>
    <property type="match status" value="1"/>
</dbReference>
<dbReference type="Proteomes" id="UP000183613">
    <property type="component" value="Unassembled WGS sequence"/>
</dbReference>
<dbReference type="EMBL" id="FNUD01000002">
    <property type="protein sequence ID" value="SEF04529.1"/>
    <property type="molecule type" value="Genomic_DNA"/>
</dbReference>
<reference evidence="6" key="1">
    <citation type="submission" date="2016-10" db="EMBL/GenBank/DDBJ databases">
        <authorList>
            <person name="Varghese N."/>
            <person name="Submissions S."/>
        </authorList>
    </citation>
    <scope>NUCLEOTIDE SEQUENCE [LARGE SCALE GENOMIC DNA]</scope>
    <source>
        <strain evidence="6">LMG 25555</strain>
    </source>
</reference>
<dbReference type="PANTHER" id="PTHR34984:SF1">
    <property type="entry name" value="CARBON STORAGE REGULATOR"/>
    <property type="match status" value="1"/>
</dbReference>
<organism evidence="6 7">
    <name type="scientific">Pseudomonas deceptionensis</name>
    <dbReference type="NCBI Taxonomy" id="882211"/>
    <lineage>
        <taxon>Bacteria</taxon>
        <taxon>Pseudomonadati</taxon>
        <taxon>Pseudomonadota</taxon>
        <taxon>Gammaproteobacteria</taxon>
        <taxon>Pseudomonadales</taxon>
        <taxon>Pseudomonadaceae</taxon>
        <taxon>Pseudomonas</taxon>
    </lineage>
</organism>
<evidence type="ECO:0000256" key="2">
    <source>
        <dbReference type="ARBA" id="ARBA00022845"/>
    </source>
</evidence>
<keyword evidence="5" id="KW-0678">Repressor</keyword>
<dbReference type="PATRIC" id="fig|882211.3.peg.3156"/>
<dbReference type="InterPro" id="IPR003751">
    <property type="entry name" value="CsrA"/>
</dbReference>
<comment type="function">
    <text evidence="5">A key translational regulator that binds mRNA to regulate translation initiation and/or mRNA stability. Mediates global changes in gene expression, shifting from rapid growth to stress survival by linking envelope stress, the stringent response and the catabolite repression systems. Usually binds in the 5'-UTR; binding at or near the Shine-Dalgarno sequence prevents ribosome-binding, repressing translation, binding elsewhere in the 5'-UTR can activate translation and/or stabilize the mRNA. Its function is antagonized by small RNA(s).</text>
</comment>
<dbReference type="GO" id="GO:0045947">
    <property type="term" value="P:negative regulation of translational initiation"/>
    <property type="evidence" value="ECO:0007669"/>
    <property type="project" value="UniProtKB-UniRule"/>
</dbReference>
<dbReference type="PANTHER" id="PTHR34984">
    <property type="entry name" value="CARBON STORAGE REGULATOR"/>
    <property type="match status" value="1"/>
</dbReference>
<accession>A0A0J6J5K7</accession>
<evidence type="ECO:0000256" key="1">
    <source>
        <dbReference type="ARBA" id="ARBA00022490"/>
    </source>
</evidence>
<dbReference type="HAMAP" id="MF_00167">
    <property type="entry name" value="CsrA"/>
    <property type="match status" value="1"/>
</dbReference>
<comment type="subcellular location">
    <subcellularLocation>
        <location evidence="5">Cytoplasm</location>
    </subcellularLocation>
</comment>
<evidence type="ECO:0000313" key="6">
    <source>
        <dbReference type="EMBL" id="SEF04529.1"/>
    </source>
</evidence>
<dbReference type="GO" id="GO:0045948">
    <property type="term" value="P:positive regulation of translational initiation"/>
    <property type="evidence" value="ECO:0007669"/>
    <property type="project" value="UniProtKB-UniRule"/>
</dbReference>
<dbReference type="GO" id="GO:0006109">
    <property type="term" value="P:regulation of carbohydrate metabolic process"/>
    <property type="evidence" value="ECO:0007669"/>
    <property type="project" value="UniProtKB-UniRule"/>
</dbReference>
<dbReference type="OrthoDB" id="9809061at2"/>
<sequence>MQILNRAAGECISIGSEVTLCVVAVNGKSVRLGFEAPKRIIIHRSEIYEQIKDQKAGHLAGGPHAKD</sequence>
<dbReference type="NCBIfam" id="TIGR00202">
    <property type="entry name" value="csrA"/>
    <property type="match status" value="1"/>
</dbReference>
<dbReference type="RefSeq" id="WP_048360848.1">
    <property type="nucleotide sequence ID" value="NZ_FNUD01000002.1"/>
</dbReference>
<evidence type="ECO:0000313" key="7">
    <source>
        <dbReference type="Proteomes" id="UP000183613"/>
    </source>
</evidence>
<comment type="subunit">
    <text evidence="5">Homodimer; the beta-strands of each monomer intercalate to form a hydrophobic core, while the alpha-helices form wings that extend away from the core.</text>
</comment>
<dbReference type="SUPFAM" id="SSF117130">
    <property type="entry name" value="CsrA-like"/>
    <property type="match status" value="1"/>
</dbReference>
<keyword evidence="1 5" id="KW-0963">Cytoplasm</keyword>
<dbReference type="GO" id="GO:0048027">
    <property type="term" value="F:mRNA 5'-UTR binding"/>
    <property type="evidence" value="ECO:0007669"/>
    <property type="project" value="UniProtKB-UniRule"/>
</dbReference>
<protein>
    <recommendedName>
        <fullName evidence="5">Translational regulator CsrA</fullName>
    </recommendedName>
    <alternativeName>
        <fullName evidence="5">Carbon storage regulator</fullName>
    </alternativeName>
</protein>
<dbReference type="InterPro" id="IPR036107">
    <property type="entry name" value="CsrA_sf"/>
</dbReference>
<dbReference type="GO" id="GO:0006402">
    <property type="term" value="P:mRNA catabolic process"/>
    <property type="evidence" value="ECO:0007669"/>
    <property type="project" value="InterPro"/>
</dbReference>
<keyword evidence="4 5" id="KW-0010">Activator</keyword>
<comment type="caution">
    <text evidence="6">The sequence shown here is derived from an EMBL/GenBank/DDBJ whole genome shotgun (WGS) entry which is preliminary data.</text>
</comment>
<name>A0A0J6J5K7_PSEDM</name>
<evidence type="ECO:0000256" key="3">
    <source>
        <dbReference type="ARBA" id="ARBA00022884"/>
    </source>
</evidence>
<comment type="similarity">
    <text evidence="5">Belongs to the CsrA/RsmA family.</text>
</comment>
<keyword evidence="2 5" id="KW-0810">Translation regulation</keyword>
<evidence type="ECO:0000256" key="4">
    <source>
        <dbReference type="ARBA" id="ARBA00023159"/>
    </source>
</evidence>
<keyword evidence="3 5" id="KW-0694">RNA-binding</keyword>
<keyword evidence="7" id="KW-1185">Reference proteome</keyword>
<gene>
    <name evidence="5" type="primary">csrA</name>
    <name evidence="6" type="ORF">SAMN04489800_3911</name>
</gene>
<dbReference type="Gene3D" id="2.60.40.4380">
    <property type="entry name" value="Translational regulator CsrA"/>
    <property type="match status" value="1"/>
</dbReference>
<proteinExistence type="inferred from homology"/>